<protein>
    <recommendedName>
        <fullName evidence="4 5">Large ribosomal subunit protein uL29</fullName>
    </recommendedName>
</protein>
<keyword evidence="7" id="KW-1185">Reference proteome</keyword>
<evidence type="ECO:0000256" key="5">
    <source>
        <dbReference type="HAMAP-Rule" id="MF_00374"/>
    </source>
</evidence>
<dbReference type="EMBL" id="AVPS01000012">
    <property type="protein sequence ID" value="KGM50765.1"/>
    <property type="molecule type" value="Genomic_DNA"/>
</dbReference>
<dbReference type="HAMAP" id="MF_00374">
    <property type="entry name" value="Ribosomal_uL29"/>
    <property type="match status" value="1"/>
</dbReference>
<evidence type="ECO:0000256" key="3">
    <source>
        <dbReference type="ARBA" id="ARBA00023274"/>
    </source>
</evidence>
<dbReference type="NCBIfam" id="TIGR00012">
    <property type="entry name" value="L29"/>
    <property type="match status" value="1"/>
</dbReference>
<gene>
    <name evidence="5" type="primary">rpmC</name>
    <name evidence="6" type="ORF">N792_03435</name>
</gene>
<proteinExistence type="inferred from homology"/>
<dbReference type="SUPFAM" id="SSF46561">
    <property type="entry name" value="Ribosomal protein L29 (L29p)"/>
    <property type="match status" value="1"/>
</dbReference>
<evidence type="ECO:0000256" key="4">
    <source>
        <dbReference type="ARBA" id="ARBA00035204"/>
    </source>
</evidence>
<keyword evidence="3 5" id="KW-0687">Ribonucleoprotein</keyword>
<keyword evidence="2 5" id="KW-0689">Ribosomal protein</keyword>
<dbReference type="InterPro" id="IPR050063">
    <property type="entry name" value="Ribosomal_protein_uL29"/>
</dbReference>
<dbReference type="FunFam" id="1.10.287.310:FF:000001">
    <property type="entry name" value="50S ribosomal protein L29"/>
    <property type="match status" value="1"/>
</dbReference>
<dbReference type="GO" id="GO:0003735">
    <property type="term" value="F:structural constituent of ribosome"/>
    <property type="evidence" value="ECO:0007669"/>
    <property type="project" value="InterPro"/>
</dbReference>
<dbReference type="Proteomes" id="UP000030017">
    <property type="component" value="Unassembled WGS sequence"/>
</dbReference>
<dbReference type="Gene3D" id="1.10.287.310">
    <property type="match status" value="1"/>
</dbReference>
<dbReference type="GO" id="GO:0006412">
    <property type="term" value="P:translation"/>
    <property type="evidence" value="ECO:0007669"/>
    <property type="project" value="UniProtKB-UniRule"/>
</dbReference>
<reference evidence="6 7" key="1">
    <citation type="submission" date="2013-08" db="EMBL/GenBank/DDBJ databases">
        <title>Genome sequencing of Lysobacter.</title>
        <authorList>
            <person name="Zhang S."/>
            <person name="Wang G."/>
        </authorList>
    </citation>
    <scope>NUCLEOTIDE SEQUENCE [LARGE SCALE GENOMIC DNA]</scope>
    <source>
        <strain evidence="6 7">Ko07</strain>
    </source>
</reference>
<dbReference type="InterPro" id="IPR036049">
    <property type="entry name" value="Ribosomal_uL29_sf"/>
</dbReference>
<dbReference type="PANTHER" id="PTHR10916:SF0">
    <property type="entry name" value="LARGE RIBOSOMAL SUBUNIT PROTEIN UL29C"/>
    <property type="match status" value="1"/>
</dbReference>
<accession>A0A0A0EKF1</accession>
<dbReference type="OrthoDB" id="9815192at2"/>
<dbReference type="CDD" id="cd00427">
    <property type="entry name" value="Ribosomal_L29_HIP"/>
    <property type="match status" value="1"/>
</dbReference>
<comment type="similarity">
    <text evidence="1 5">Belongs to the universal ribosomal protein uL29 family.</text>
</comment>
<dbReference type="RefSeq" id="WP_036196026.1">
    <property type="nucleotide sequence ID" value="NZ_AVPS01000012.1"/>
</dbReference>
<evidence type="ECO:0000256" key="2">
    <source>
        <dbReference type="ARBA" id="ARBA00022980"/>
    </source>
</evidence>
<dbReference type="Pfam" id="PF00831">
    <property type="entry name" value="Ribosomal_L29"/>
    <property type="match status" value="1"/>
</dbReference>
<dbReference type="InterPro" id="IPR018254">
    <property type="entry name" value="Ribosomal_uL29_CS"/>
</dbReference>
<comment type="caution">
    <text evidence="6">The sequence shown here is derived from an EMBL/GenBank/DDBJ whole genome shotgun (WGS) entry which is preliminary data.</text>
</comment>
<dbReference type="STRING" id="1122185.N792_03435"/>
<dbReference type="GO" id="GO:0022625">
    <property type="term" value="C:cytosolic large ribosomal subunit"/>
    <property type="evidence" value="ECO:0007669"/>
    <property type="project" value="TreeGrafter"/>
</dbReference>
<evidence type="ECO:0000256" key="1">
    <source>
        <dbReference type="ARBA" id="ARBA00009254"/>
    </source>
</evidence>
<dbReference type="AlphaFoldDB" id="A0A0A0EKF1"/>
<sequence>MELNKLREKSVGELQAHLTELHKEGFALRMQKATGQLTKTHEARRVRREIARVNTLIGQAQASQSGSGEKK</sequence>
<dbReference type="InterPro" id="IPR001854">
    <property type="entry name" value="Ribosomal_uL29"/>
</dbReference>
<dbReference type="eggNOG" id="COG0255">
    <property type="taxonomic scope" value="Bacteria"/>
</dbReference>
<evidence type="ECO:0000313" key="6">
    <source>
        <dbReference type="EMBL" id="KGM50765.1"/>
    </source>
</evidence>
<organism evidence="6 7">
    <name type="scientific">Lysobacter concretionis Ko07 = DSM 16239</name>
    <dbReference type="NCBI Taxonomy" id="1122185"/>
    <lineage>
        <taxon>Bacteria</taxon>
        <taxon>Pseudomonadati</taxon>
        <taxon>Pseudomonadota</taxon>
        <taxon>Gammaproteobacteria</taxon>
        <taxon>Lysobacterales</taxon>
        <taxon>Lysobacteraceae</taxon>
        <taxon>Novilysobacter</taxon>
    </lineage>
</organism>
<evidence type="ECO:0000313" key="7">
    <source>
        <dbReference type="Proteomes" id="UP000030017"/>
    </source>
</evidence>
<dbReference type="PANTHER" id="PTHR10916">
    <property type="entry name" value="60S RIBOSOMAL PROTEIN L35/50S RIBOSOMAL PROTEIN L29"/>
    <property type="match status" value="1"/>
</dbReference>
<dbReference type="PROSITE" id="PS00579">
    <property type="entry name" value="RIBOSOMAL_L29"/>
    <property type="match status" value="1"/>
</dbReference>
<name>A0A0A0EKF1_9GAMM</name>